<evidence type="ECO:0000313" key="5">
    <source>
        <dbReference type="Proteomes" id="UP000192408"/>
    </source>
</evidence>
<evidence type="ECO:0000256" key="1">
    <source>
        <dbReference type="SAM" id="MobiDB-lite"/>
    </source>
</evidence>
<evidence type="ECO:0000313" key="4">
    <source>
        <dbReference type="EMBL" id="SMB85268.1"/>
    </source>
</evidence>
<gene>
    <name evidence="4" type="ORF">SAMN05660772_02462</name>
</gene>
<dbReference type="InterPro" id="IPR022391">
    <property type="entry name" value="ICE_relaxase_PFGI-1"/>
</dbReference>
<proteinExistence type="predicted"/>
<evidence type="ECO:0000259" key="2">
    <source>
        <dbReference type="Pfam" id="PF07514"/>
    </source>
</evidence>
<dbReference type="InterPro" id="IPR011093">
    <property type="entry name" value="TraI_2_C"/>
</dbReference>
<accession>A0A1W1UVS6</accession>
<dbReference type="Gene3D" id="2.40.10.200">
    <property type="entry name" value="STY4665 C-terminal domain-like"/>
    <property type="match status" value="1"/>
</dbReference>
<feature type="compositionally biased region" description="Basic and acidic residues" evidence="1">
    <location>
        <begin position="481"/>
        <end position="491"/>
    </location>
</feature>
<name>A0A1W1UVS6_9PAST</name>
<dbReference type="Gene3D" id="1.10.10.10">
    <property type="entry name" value="Winged helix-like DNA-binding domain superfamily/Winged helix DNA-binding domain"/>
    <property type="match status" value="1"/>
</dbReference>
<reference evidence="5" key="1">
    <citation type="submission" date="2017-04" db="EMBL/GenBank/DDBJ databases">
        <authorList>
            <person name="Varghese N."/>
            <person name="Submissions S."/>
        </authorList>
    </citation>
    <scope>NUCLEOTIDE SEQUENCE [LARGE SCALE GENOMIC DNA]</scope>
    <source>
        <strain evidence="5">DSM 23072</strain>
    </source>
</reference>
<feature type="domain" description="Putative conjugal transfer nickase/helicase TraI C-terminal" evidence="3">
    <location>
        <begin position="504"/>
        <end position="624"/>
    </location>
</feature>
<dbReference type="SUPFAM" id="SSF46785">
    <property type="entry name" value="Winged helix' DNA-binding domain"/>
    <property type="match status" value="1"/>
</dbReference>
<dbReference type="NCBIfam" id="NF041494">
    <property type="entry name" value="MobH"/>
    <property type="match status" value="1"/>
</dbReference>
<evidence type="ECO:0000259" key="3">
    <source>
        <dbReference type="Pfam" id="PF07515"/>
    </source>
</evidence>
<dbReference type="SUPFAM" id="SSF109604">
    <property type="entry name" value="HD-domain/PDEase-like"/>
    <property type="match status" value="1"/>
</dbReference>
<dbReference type="InterPro" id="IPR011119">
    <property type="entry name" value="Unchr_helicase_relaxase_TraI"/>
</dbReference>
<dbReference type="InterPro" id="IPR036388">
    <property type="entry name" value="WH-like_DNA-bd_sf"/>
</dbReference>
<feature type="domain" description="Uncharacterised" evidence="2">
    <location>
        <begin position="31"/>
        <end position="339"/>
    </location>
</feature>
<dbReference type="Gene3D" id="1.10.3210.40">
    <property type="match status" value="1"/>
</dbReference>
<dbReference type="InterPro" id="IPR036390">
    <property type="entry name" value="WH_DNA-bd_sf"/>
</dbReference>
<dbReference type="Proteomes" id="UP000192408">
    <property type="component" value="Unassembled WGS sequence"/>
</dbReference>
<dbReference type="NCBIfam" id="TIGR03760">
    <property type="entry name" value="ICE_TraI_Pfluor"/>
    <property type="match status" value="1"/>
</dbReference>
<keyword evidence="5" id="KW-1185">Reference proteome</keyword>
<feature type="region of interest" description="Disordered" evidence="1">
    <location>
        <begin position="455"/>
        <end position="498"/>
    </location>
</feature>
<dbReference type="STRING" id="1122938.SAMN05660772_02462"/>
<sequence length="629" mass="71452">MNLWPFKRKATILREVTPKNNSTFDIDGWHIPLSAEQLLKTELRQKYLGVLWQQVSMTKKMFTTLYQKPIERYAEIVQLLPASESHHHSHLGGMLDHGLEVVSFAAKLRQNYVLPQNAAPEEQSRQRDAWTAIVIYSALVHDIGKVIVDIEIQLQDGSRWLAWHGIPKLPYKFKYIKSRDYNLHPTLGGFLASQLIPNDVFDWLSQYPEAFTAFMYTIAGHYDKAGILSEIIQKADQHSVTLALGGDIKKLVQQPTKSFSKQLILALRYLLEHKIKLNTPKGPADGWYTEDGLWLMSKTTADNIRAYLLGQGISVPSDNLKLFDELQSLGIIDPTPKNTAIWHCRIKANSGWTPPNTFTLLKIKPEVIWEHIDDRPSYFAGTVYIKEKKSPVIEAENEKENKIAIGKPEVTTPAEQAFTTAKISSASESSQVPQESHSSDLNSFVLDLFSSEQTINNDMPSEDGSSKESPPFPANSITTKNKLEKETDSNKISRSKMLPTESNAENFIQWLKSGIQTDKFAINKPTAKLHIIDEQLFMVTPSIFQLFLQEAGMLYDQESVTALQYDFQALRFHKKRPLPDKQDSVNFWKCSVIGPRKSSYLIGYLIPDIRSFFGDKVLLNNQRLILLDS</sequence>
<dbReference type="EMBL" id="FWWV01000018">
    <property type="protein sequence ID" value="SMB85268.1"/>
    <property type="molecule type" value="Genomic_DNA"/>
</dbReference>
<protein>
    <submittedName>
        <fullName evidence="4">Integrating conjugative element relaxase, PFL_4751 family</fullName>
    </submittedName>
</protein>
<organism evidence="4 5">
    <name type="scientific">Pasteurella testudinis DSM 23072</name>
    <dbReference type="NCBI Taxonomy" id="1122938"/>
    <lineage>
        <taxon>Bacteria</taxon>
        <taxon>Pseudomonadati</taxon>
        <taxon>Pseudomonadota</taxon>
        <taxon>Gammaproteobacteria</taxon>
        <taxon>Pasteurellales</taxon>
        <taxon>Pasteurellaceae</taxon>
        <taxon>Pasteurella</taxon>
    </lineage>
</organism>
<dbReference type="Pfam" id="PF07515">
    <property type="entry name" value="TraI_2_C"/>
    <property type="match status" value="1"/>
</dbReference>
<dbReference type="RefSeq" id="WP_084257131.1">
    <property type="nucleotide sequence ID" value="NZ_FWWV01000018.1"/>
</dbReference>
<dbReference type="Pfam" id="PF07514">
    <property type="entry name" value="TraI_2"/>
    <property type="match status" value="1"/>
</dbReference>
<dbReference type="AlphaFoldDB" id="A0A1W1UVS6"/>